<organism evidence="1 2">
    <name type="scientific">Rhizobium glycinendophyticum</name>
    <dbReference type="NCBI Taxonomy" id="2589807"/>
    <lineage>
        <taxon>Bacteria</taxon>
        <taxon>Pseudomonadati</taxon>
        <taxon>Pseudomonadota</taxon>
        <taxon>Alphaproteobacteria</taxon>
        <taxon>Hyphomicrobiales</taxon>
        <taxon>Rhizobiaceae</taxon>
        <taxon>Rhizobium/Agrobacterium group</taxon>
        <taxon>Rhizobium</taxon>
    </lineage>
</organism>
<protein>
    <submittedName>
        <fullName evidence="1">Uncharacterized protein</fullName>
    </submittedName>
</protein>
<dbReference type="Proteomes" id="UP000316429">
    <property type="component" value="Unassembled WGS sequence"/>
</dbReference>
<sequence length="75" mass="8851">MTEHSMILAFLFLQKASRAYSAKDEDDFYRQYSEPWSFRLHWNWSHLDHWLSRVRAATCEPAGRSHAAAAPHTCR</sequence>
<dbReference type="AlphaFoldDB" id="A0A504U4E1"/>
<comment type="caution">
    <text evidence="1">The sequence shown here is derived from an EMBL/GenBank/DDBJ whole genome shotgun (WGS) entry which is preliminary data.</text>
</comment>
<evidence type="ECO:0000313" key="1">
    <source>
        <dbReference type="EMBL" id="TPP09884.1"/>
    </source>
</evidence>
<dbReference type="RefSeq" id="WP_140826251.1">
    <property type="nucleotide sequence ID" value="NZ_VFYP01000001.1"/>
</dbReference>
<reference evidence="1 2" key="1">
    <citation type="submission" date="2019-06" db="EMBL/GenBank/DDBJ databases">
        <title>Rhizobium sp. CL12 isolated from roots of soybean.</title>
        <authorList>
            <person name="Wang C."/>
        </authorList>
    </citation>
    <scope>NUCLEOTIDE SEQUENCE [LARGE SCALE GENOMIC DNA]</scope>
    <source>
        <strain evidence="1 2">CL12</strain>
    </source>
</reference>
<proteinExistence type="predicted"/>
<evidence type="ECO:0000313" key="2">
    <source>
        <dbReference type="Proteomes" id="UP000316429"/>
    </source>
</evidence>
<gene>
    <name evidence="1" type="ORF">FJQ55_03130</name>
</gene>
<accession>A0A504U4E1</accession>
<keyword evidence="2" id="KW-1185">Reference proteome</keyword>
<name>A0A504U4E1_9HYPH</name>
<dbReference type="OrthoDB" id="8401525at2"/>
<dbReference type="EMBL" id="VFYP01000001">
    <property type="protein sequence ID" value="TPP09884.1"/>
    <property type="molecule type" value="Genomic_DNA"/>
</dbReference>